<organism evidence="1 2">
    <name type="scientific">Owenia fusiformis</name>
    <name type="common">Polychaete worm</name>
    <dbReference type="NCBI Taxonomy" id="6347"/>
    <lineage>
        <taxon>Eukaryota</taxon>
        <taxon>Metazoa</taxon>
        <taxon>Spiralia</taxon>
        <taxon>Lophotrochozoa</taxon>
        <taxon>Annelida</taxon>
        <taxon>Polychaeta</taxon>
        <taxon>Sedentaria</taxon>
        <taxon>Canalipalpata</taxon>
        <taxon>Sabellida</taxon>
        <taxon>Oweniida</taxon>
        <taxon>Oweniidae</taxon>
        <taxon>Owenia</taxon>
    </lineage>
</organism>
<comment type="caution">
    <text evidence="1">The sequence shown here is derived from an EMBL/GenBank/DDBJ whole genome shotgun (WGS) entry which is preliminary data.</text>
</comment>
<evidence type="ECO:0000313" key="1">
    <source>
        <dbReference type="EMBL" id="CAH1792755.1"/>
    </source>
</evidence>
<proteinExistence type="predicted"/>
<dbReference type="Proteomes" id="UP000749559">
    <property type="component" value="Unassembled WGS sequence"/>
</dbReference>
<feature type="non-terminal residue" evidence="1">
    <location>
        <position position="352"/>
    </location>
</feature>
<gene>
    <name evidence="1" type="ORF">OFUS_LOCUS17689</name>
</gene>
<dbReference type="AlphaFoldDB" id="A0A8S4PI93"/>
<protein>
    <submittedName>
        <fullName evidence="1">Uncharacterized protein</fullName>
    </submittedName>
</protein>
<evidence type="ECO:0000313" key="2">
    <source>
        <dbReference type="Proteomes" id="UP000749559"/>
    </source>
</evidence>
<feature type="non-terminal residue" evidence="1">
    <location>
        <position position="1"/>
    </location>
</feature>
<name>A0A8S4PI93_OWEFU</name>
<dbReference type="EMBL" id="CAIIXF020000008">
    <property type="protein sequence ID" value="CAH1792755.1"/>
    <property type="molecule type" value="Genomic_DNA"/>
</dbReference>
<reference evidence="1" key="1">
    <citation type="submission" date="2022-03" db="EMBL/GenBank/DDBJ databases">
        <authorList>
            <person name="Martin C."/>
        </authorList>
    </citation>
    <scope>NUCLEOTIDE SEQUENCE</scope>
</reference>
<accession>A0A8S4PI93</accession>
<sequence length="352" mass="40077">VSGKSLLCKCAVSDGCSLDADPAYGCQSDDESAALECDCSTCTCSKGTEEYLYQRSIETKLPISESEEENIKAAIGDSKELAEALAELINGITKLMTRFEKYMDAFFDWLRVLIIGECTDLRNKYSDAQQEVEAALVILQEAKNFRNRKTNWPMESLKIVQDKIDELRKLEFELNQVLWKIDAERKKTGVKCLTDSHCPSDANFPERIYCKSDCKCHECRNEGDCKHPKPKCNENDDEIMVCGDPHIKQTIRGTDRRFCYNIYGSPDSTYLYLHDKDFDVRSTLISVIAHDGELAKYVGSIRITKGRVVIRIDPYIVRVDDNGKVTKQLWKYGELKFDNGHEMVVFDSDTTL</sequence>
<keyword evidence="2" id="KW-1185">Reference proteome</keyword>